<feature type="region of interest" description="Disordered" evidence="1">
    <location>
        <begin position="1"/>
        <end position="20"/>
    </location>
</feature>
<protein>
    <submittedName>
        <fullName evidence="2">Uncharacterized protein</fullName>
    </submittedName>
</protein>
<evidence type="ECO:0000313" key="2">
    <source>
        <dbReference type="EMBL" id="KAG2607656.1"/>
    </source>
</evidence>
<feature type="region of interest" description="Disordered" evidence="1">
    <location>
        <begin position="34"/>
        <end position="58"/>
    </location>
</feature>
<sequence>MAAAPPLAAIRSSPSFSRPSPLLRCGIDPALLPAPRPAPAPLAPPRPVQRSRSEPRRRLSDKKLLLSLALSSVSWLKCQAASYIILRENKEY</sequence>
<proteinExistence type="predicted"/>
<comment type="caution">
    <text evidence="2">The sequence shown here is derived from an EMBL/GenBank/DDBJ whole genome shotgun (WGS) entry which is preliminary data.</text>
</comment>
<evidence type="ECO:0000313" key="3">
    <source>
        <dbReference type="Proteomes" id="UP000823388"/>
    </source>
</evidence>
<name>A0A8T0TG94_PANVG</name>
<dbReference type="EMBL" id="CM029044">
    <property type="protein sequence ID" value="KAG2607656.1"/>
    <property type="molecule type" value="Genomic_DNA"/>
</dbReference>
<dbReference type="Proteomes" id="UP000823388">
    <property type="component" value="Chromosome 4N"/>
</dbReference>
<accession>A0A8T0TG94</accession>
<keyword evidence="3" id="KW-1185">Reference proteome</keyword>
<feature type="compositionally biased region" description="Pro residues" evidence="1">
    <location>
        <begin position="34"/>
        <end position="47"/>
    </location>
</feature>
<organism evidence="2 3">
    <name type="scientific">Panicum virgatum</name>
    <name type="common">Blackwell switchgrass</name>
    <dbReference type="NCBI Taxonomy" id="38727"/>
    <lineage>
        <taxon>Eukaryota</taxon>
        <taxon>Viridiplantae</taxon>
        <taxon>Streptophyta</taxon>
        <taxon>Embryophyta</taxon>
        <taxon>Tracheophyta</taxon>
        <taxon>Spermatophyta</taxon>
        <taxon>Magnoliopsida</taxon>
        <taxon>Liliopsida</taxon>
        <taxon>Poales</taxon>
        <taxon>Poaceae</taxon>
        <taxon>PACMAD clade</taxon>
        <taxon>Panicoideae</taxon>
        <taxon>Panicodae</taxon>
        <taxon>Paniceae</taxon>
        <taxon>Panicinae</taxon>
        <taxon>Panicum</taxon>
        <taxon>Panicum sect. Hiantes</taxon>
    </lineage>
</organism>
<dbReference type="AlphaFoldDB" id="A0A8T0TG94"/>
<reference evidence="2" key="1">
    <citation type="submission" date="2020-05" db="EMBL/GenBank/DDBJ databases">
        <title>WGS assembly of Panicum virgatum.</title>
        <authorList>
            <person name="Lovell J.T."/>
            <person name="Jenkins J."/>
            <person name="Shu S."/>
            <person name="Juenger T.E."/>
            <person name="Schmutz J."/>
        </authorList>
    </citation>
    <scope>NUCLEOTIDE SEQUENCE</scope>
    <source>
        <strain evidence="2">AP13</strain>
    </source>
</reference>
<evidence type="ECO:0000256" key="1">
    <source>
        <dbReference type="SAM" id="MobiDB-lite"/>
    </source>
</evidence>
<feature type="compositionally biased region" description="Low complexity" evidence="1">
    <location>
        <begin position="11"/>
        <end position="20"/>
    </location>
</feature>
<gene>
    <name evidence="2" type="ORF">PVAP13_4NG263911</name>
</gene>